<dbReference type="SUPFAM" id="SSF56300">
    <property type="entry name" value="Metallo-dependent phosphatases"/>
    <property type="match status" value="1"/>
</dbReference>
<dbReference type="PRINTS" id="PR01607">
    <property type="entry name" value="APYRASEFAMLY"/>
</dbReference>
<dbReference type="Gene3D" id="3.60.21.10">
    <property type="match status" value="1"/>
</dbReference>
<sequence length="542" mass="60609">MQSVKHWGLIALLIGTLSACKDGKTPAQDSEQTITILQTADIHGQLFPHDELFWEDEQITFRKLGGLAHVKTLFEDERSKNPEGTLILDGGDLIQGSAYAALSEGKAFSPIIQQMGYDFLIPGNWEVVYGKQTMMDVLTQYDTPVISANMYHEATGESLFPQYFVKELKGVKLGFISYNDPEIPVRQNPSFSEGIRFDPIDANLEALITELKDNQNVDVLFLVTHIGISKQYDLANNPALERVDYLLGNDTHERIRKPLQAKYTKVTEPGAFASFVGKLTLTVKDGQVVSEAYDLLEVDPKKYAADEKVAQIIETATAPYQEEANEVLGYTSVPLYRYFVVENPMDNFITDAARWKTGVDVSISNGFRFSTPISVEEGGKSPITKADLWSMLPVNEKVKIGKASGQQIKDWLEKELHNVFAQNPTERFGGWLVRFSGMELTFYANKPKGERVASIKIGGEPIQDDKLYTMSACRREGEPLHTLCRMPNTVETEVMDYTIHDVIEEYLKEKGTIAPSLDGRAKALDLGPNVLSQLPGTDYQFH</sequence>
<accession>A0ABS3FDY0</accession>
<evidence type="ECO:0000313" key="6">
    <source>
        <dbReference type="Proteomes" id="UP000664807"/>
    </source>
</evidence>
<proteinExistence type="inferred from homology"/>
<keyword evidence="1" id="KW-0732">Signal</keyword>
<evidence type="ECO:0000259" key="3">
    <source>
        <dbReference type="Pfam" id="PF00149"/>
    </source>
</evidence>
<dbReference type="InterPro" id="IPR008334">
    <property type="entry name" value="5'-Nucleotdase_C"/>
</dbReference>
<protein>
    <submittedName>
        <fullName evidence="5">Bifunctional metallophosphatase/5'-nucleotidase</fullName>
    </submittedName>
</protein>
<dbReference type="InterPro" id="IPR006179">
    <property type="entry name" value="5_nucleotidase/apyrase"/>
</dbReference>
<dbReference type="InterPro" id="IPR036907">
    <property type="entry name" value="5'-Nucleotdase_C_sf"/>
</dbReference>
<keyword evidence="6" id="KW-1185">Reference proteome</keyword>
<dbReference type="InterPro" id="IPR004843">
    <property type="entry name" value="Calcineurin-like_PHP"/>
</dbReference>
<name>A0ABS3FDY0_9FLAO</name>
<gene>
    <name evidence="5" type="ORF">J0654_06795</name>
</gene>
<feature type="domain" description="5'-Nucleotidase C-terminal" evidence="4">
    <location>
        <begin position="340"/>
        <end position="470"/>
    </location>
</feature>
<dbReference type="Gene3D" id="3.90.780.10">
    <property type="entry name" value="5'-Nucleotidase, C-terminal domain"/>
    <property type="match status" value="1"/>
</dbReference>
<keyword evidence="2" id="KW-0378">Hydrolase</keyword>
<evidence type="ECO:0000259" key="4">
    <source>
        <dbReference type="Pfam" id="PF02872"/>
    </source>
</evidence>
<comment type="caution">
    <text evidence="5">The sequence shown here is derived from an EMBL/GenBank/DDBJ whole genome shotgun (WGS) entry which is preliminary data.</text>
</comment>
<dbReference type="Pfam" id="PF00149">
    <property type="entry name" value="Metallophos"/>
    <property type="match status" value="1"/>
</dbReference>
<dbReference type="EMBL" id="JAFLNM010000001">
    <property type="protein sequence ID" value="MBO0341346.1"/>
    <property type="molecule type" value="Genomic_DNA"/>
</dbReference>
<feature type="domain" description="Calcineurin-like phosphoesterase" evidence="3">
    <location>
        <begin position="35"/>
        <end position="248"/>
    </location>
</feature>
<evidence type="ECO:0000313" key="5">
    <source>
        <dbReference type="EMBL" id="MBO0341346.1"/>
    </source>
</evidence>
<keyword evidence="2" id="KW-0547">Nucleotide-binding</keyword>
<reference evidence="5 6" key="1">
    <citation type="submission" date="2021-03" db="EMBL/GenBank/DDBJ databases">
        <title>Muricauda lutimaris sp. nov. and Muricauda ruestringensis sp. nov, two marine members of the Flavobacteriaceae isolated from deep sea sediments of Western Pacific.</title>
        <authorList>
            <person name="Zhao S."/>
            <person name="Liu R."/>
        </authorList>
    </citation>
    <scope>NUCLEOTIDE SEQUENCE [LARGE SCALE GENOMIC DNA]</scope>
    <source>
        <strain evidence="5 6">BC31-3-A3</strain>
    </source>
</reference>
<comment type="similarity">
    <text evidence="2">Belongs to the 5'-nucleotidase family.</text>
</comment>
<dbReference type="Proteomes" id="UP000664807">
    <property type="component" value="Unassembled WGS sequence"/>
</dbReference>
<dbReference type="SUPFAM" id="SSF55816">
    <property type="entry name" value="5'-nucleotidase (syn. UDP-sugar hydrolase), C-terminal domain"/>
    <property type="match status" value="1"/>
</dbReference>
<dbReference type="RefSeq" id="WP_207027039.1">
    <property type="nucleotide sequence ID" value="NZ_JAFLNM010000001.1"/>
</dbReference>
<evidence type="ECO:0000256" key="1">
    <source>
        <dbReference type="ARBA" id="ARBA00022729"/>
    </source>
</evidence>
<evidence type="ECO:0000256" key="2">
    <source>
        <dbReference type="RuleBase" id="RU362119"/>
    </source>
</evidence>
<dbReference type="InterPro" id="IPR029052">
    <property type="entry name" value="Metallo-depent_PP-like"/>
</dbReference>
<dbReference type="PANTHER" id="PTHR11575">
    <property type="entry name" value="5'-NUCLEOTIDASE-RELATED"/>
    <property type="match status" value="1"/>
</dbReference>
<dbReference type="PROSITE" id="PS51257">
    <property type="entry name" value="PROKAR_LIPOPROTEIN"/>
    <property type="match status" value="1"/>
</dbReference>
<dbReference type="Pfam" id="PF02872">
    <property type="entry name" value="5_nucleotid_C"/>
    <property type="match status" value="1"/>
</dbReference>
<dbReference type="PANTHER" id="PTHR11575:SF24">
    <property type="entry name" value="5'-NUCLEOTIDASE"/>
    <property type="match status" value="1"/>
</dbReference>
<organism evidence="5 6">
    <name type="scientific">Flagellimonas profundi</name>
    <dbReference type="NCBI Taxonomy" id="2915620"/>
    <lineage>
        <taxon>Bacteria</taxon>
        <taxon>Pseudomonadati</taxon>
        <taxon>Bacteroidota</taxon>
        <taxon>Flavobacteriia</taxon>
        <taxon>Flavobacteriales</taxon>
        <taxon>Flavobacteriaceae</taxon>
        <taxon>Flagellimonas</taxon>
    </lineage>
</organism>